<dbReference type="AlphaFoldDB" id="A0A369KZA9"/>
<proteinExistence type="predicted"/>
<dbReference type="Proteomes" id="UP000253934">
    <property type="component" value="Unassembled WGS sequence"/>
</dbReference>
<evidence type="ECO:0000313" key="1">
    <source>
        <dbReference type="EMBL" id="RDB36536.1"/>
    </source>
</evidence>
<protein>
    <submittedName>
        <fullName evidence="1">Uncharacterized protein</fullName>
    </submittedName>
</protein>
<comment type="caution">
    <text evidence="1">The sequence shown here is derived from an EMBL/GenBank/DDBJ whole genome shotgun (WGS) entry which is preliminary data.</text>
</comment>
<accession>A0A369KZA9</accession>
<organism evidence="1 2">
    <name type="scientific">Spirobacillus cienkowskii</name>
    <dbReference type="NCBI Taxonomy" id="495820"/>
    <lineage>
        <taxon>Bacteria</taxon>
        <taxon>Pseudomonadati</taxon>
        <taxon>Bdellovibrionota</taxon>
        <taxon>Oligoflexia</taxon>
        <taxon>Silvanigrellales</taxon>
        <taxon>Spirobacillus</taxon>
    </lineage>
</organism>
<sequence length="257" mass="30484">MNINKLYLVNNLSSKIEDNMFDKNLRDFLSYENIFFDEKCFSSSTPYFFIKNKNGFCFKQRMPLNTHLPDFIVNNFNLYEKNNKNMVISFLKIFLNEILFLNFKTEIQNKRYLYSISKNNFSLTKNIFKSKMSVIHVFKRFFKNEIIIEEFIPKNVNNSFQFSLGYSNIFSKNYKNKFSLGQSVKVFLSRISVTVIIDCDEINNLSAFLNYINFSNNFIIFSSMKKNSNKKYKIKFVLEKNKCISAVVYPSTRALSK</sequence>
<gene>
    <name evidence="1" type="ORF">DCC88_04470</name>
</gene>
<keyword evidence="2" id="KW-1185">Reference proteome</keyword>
<evidence type="ECO:0000313" key="2">
    <source>
        <dbReference type="Proteomes" id="UP000253934"/>
    </source>
</evidence>
<name>A0A369KZA9_9BACT</name>
<dbReference type="EMBL" id="QOVW01000059">
    <property type="protein sequence ID" value="RDB36536.1"/>
    <property type="molecule type" value="Genomic_DNA"/>
</dbReference>
<reference evidence="1" key="1">
    <citation type="submission" date="2018-04" db="EMBL/GenBank/DDBJ databases">
        <title>Draft genome sequence of the Candidatus Spirobacillus cienkowskii, a pathogen of freshwater Daphnia species, reconstructed from hemolymph metagenomic reads.</title>
        <authorList>
            <person name="Bresciani L."/>
            <person name="Lemos L.N."/>
            <person name="Wale N."/>
            <person name="Lin J.Y."/>
            <person name="Fernandes G.R."/>
            <person name="Duffy M.A."/>
            <person name="Rodrigues J.M."/>
        </authorList>
    </citation>
    <scope>NUCLEOTIDE SEQUENCE [LARGE SCALE GENOMIC DNA]</scope>
    <source>
        <strain evidence="1">Binning01</strain>
    </source>
</reference>